<keyword evidence="3 7" id="KW-1134">Transmembrane beta strand</keyword>
<dbReference type="Gene3D" id="2.60.40.1120">
    <property type="entry name" value="Carboxypeptidase-like, regulatory domain"/>
    <property type="match status" value="1"/>
</dbReference>
<proteinExistence type="inferred from homology"/>
<keyword evidence="10" id="KW-1185">Reference proteome</keyword>
<dbReference type="InterPro" id="IPR023997">
    <property type="entry name" value="TonB-dep_OMP_SusC/RagA_CS"/>
</dbReference>
<dbReference type="Gene3D" id="2.170.130.10">
    <property type="entry name" value="TonB-dependent receptor, plug domain"/>
    <property type="match status" value="1"/>
</dbReference>
<dbReference type="Pfam" id="PF07715">
    <property type="entry name" value="Plug"/>
    <property type="match status" value="1"/>
</dbReference>
<dbReference type="RefSeq" id="WP_115830124.1">
    <property type="nucleotide sequence ID" value="NZ_QNUL01000004.1"/>
</dbReference>
<dbReference type="InterPro" id="IPR008969">
    <property type="entry name" value="CarboxyPept-like_regulatory"/>
</dbReference>
<dbReference type="InterPro" id="IPR023996">
    <property type="entry name" value="TonB-dep_OMP_SusC/RagA"/>
</dbReference>
<gene>
    <name evidence="9" type="ORF">DSL64_07860</name>
</gene>
<keyword evidence="6 7" id="KW-0998">Cell outer membrane</keyword>
<dbReference type="EMBL" id="QNUL01000004">
    <property type="protein sequence ID" value="REA62828.1"/>
    <property type="molecule type" value="Genomic_DNA"/>
</dbReference>
<dbReference type="InterPro" id="IPR012910">
    <property type="entry name" value="Plug_dom"/>
</dbReference>
<accession>A0A3D8YEZ2</accession>
<dbReference type="SUPFAM" id="SSF56935">
    <property type="entry name" value="Porins"/>
    <property type="match status" value="1"/>
</dbReference>
<organism evidence="9 10">
    <name type="scientific">Dyadobacter luteus</name>
    <dbReference type="NCBI Taxonomy" id="2259619"/>
    <lineage>
        <taxon>Bacteria</taxon>
        <taxon>Pseudomonadati</taxon>
        <taxon>Bacteroidota</taxon>
        <taxon>Cytophagia</taxon>
        <taxon>Cytophagales</taxon>
        <taxon>Spirosomataceae</taxon>
        <taxon>Dyadobacter</taxon>
    </lineage>
</organism>
<evidence type="ECO:0000313" key="10">
    <source>
        <dbReference type="Proteomes" id="UP000256373"/>
    </source>
</evidence>
<evidence type="ECO:0000256" key="4">
    <source>
        <dbReference type="ARBA" id="ARBA00022692"/>
    </source>
</evidence>
<evidence type="ECO:0000256" key="2">
    <source>
        <dbReference type="ARBA" id="ARBA00022448"/>
    </source>
</evidence>
<evidence type="ECO:0000256" key="7">
    <source>
        <dbReference type="PROSITE-ProRule" id="PRU01360"/>
    </source>
</evidence>
<reference evidence="9 10" key="1">
    <citation type="submission" date="2018-07" db="EMBL/GenBank/DDBJ databases">
        <title>Dyadobacter roseus sp. nov., isolated from rose rhizosphere soil.</title>
        <authorList>
            <person name="Chen L."/>
        </authorList>
    </citation>
    <scope>NUCLEOTIDE SEQUENCE [LARGE SCALE GENOMIC DNA]</scope>
    <source>
        <strain evidence="9 10">RS19</strain>
    </source>
</reference>
<sequence length="1101" mass="118625">MKKQLLISARITPGRRFGRSRFFLAALVCTMSSVPLLSAAHAGKIPAVTENRSHQNSRVHNTANLQIKADQEIAGKVTDDKGEGLPGVNILVKGTQTGFQTDEQGNYKIRVTQSTGSLVFTFIGYVSQEIRFGGESKEINVRLAVDTRQLNELIVTGYTSESRKSFTGSVSKINANQLENRPAQSLDQLLGGQAAGVNIVQPSGTLNSTPVFRIRGINSITSSVYPLFIVDGVTVFTGSAGGAVGNNPLADINPNDIESIDVLKDASATAIYGSRAANGVVVITTKKGKRGGTKVTYDGWLSFSKPFNLPEMLNAQDYVTIKNEARVNAGLTPGFVLGTNADGSPISTDWYDVAYQTAVSHNHNVSFSGATEQTSYFAAVNYSDQNGILKTNKFKRQGARLNLDHKLNRFITLGTNVSFTNSINSGPNSGGVAPNSITSSSGNSVNTQYIGLQPLARLTYILPPNVPVYNTDGSYNINTANGNIGYGPNSPSLGVFNSYNLQTILDLDKNTSENNTLIGSVFAEVALLSNLKFKTVYGVNNLVVENTSFRNPFSSEGFPNGGAATNSNSKYFRSNWTNTLSYDTQIAESHNLRVLLGHEEIYRKIEGWGATRSGLSDPFYSSYQGGFTNIVPAANVQAENGLLSFFGTVNYDYRKKYLLSVNLRRDGLSALAEGNKWGNFGGGSVGWNISEEGFFQNAGISKWVNNLKIRGSYGVVGNSSLDDYASLSQYSSGTYSGLPTLYFSQAGNSSLKWETSKKVDVGFSAGLLNNRFTVEAAYYQNNIDGLILNAPQALSQGIPGNSIAANVGSLYNKGIELAITTQLIQHKSFRWSTDFNISTLKNKVTSLGAGGDIYPAVLSTFGIQNVTREGYSVGSIFAVPVNGINPENGNRIYINRNDREVQYDAVTKAFTYLNGEAAPVIDNYADGRIQGPSLPTYYGGLNNNLSLGRFDLNIGLIFSGGNKLYNGTRSTISDQRYFNNGTFIKDRWTTPGQITDIPKLVWGDSFTGGFSSANAANVEDGSFIKLKNIALNYRVPLSSEGIGRYISSARVYVQASNILTLTKYTGSDPEISINGNSINSGKDQNVPANASVFTVGLNLGF</sequence>
<dbReference type="Pfam" id="PF13715">
    <property type="entry name" value="CarbopepD_reg_2"/>
    <property type="match status" value="1"/>
</dbReference>
<evidence type="ECO:0000256" key="1">
    <source>
        <dbReference type="ARBA" id="ARBA00004571"/>
    </source>
</evidence>
<dbReference type="InterPro" id="IPR037066">
    <property type="entry name" value="Plug_dom_sf"/>
</dbReference>
<comment type="caution">
    <text evidence="9">The sequence shown here is derived from an EMBL/GenBank/DDBJ whole genome shotgun (WGS) entry which is preliminary data.</text>
</comment>
<comment type="subcellular location">
    <subcellularLocation>
        <location evidence="1 7">Cell outer membrane</location>
        <topology evidence="1 7">Multi-pass membrane protein</topology>
    </subcellularLocation>
</comment>
<dbReference type="AlphaFoldDB" id="A0A3D8YEZ2"/>
<dbReference type="Proteomes" id="UP000256373">
    <property type="component" value="Unassembled WGS sequence"/>
</dbReference>
<dbReference type="GO" id="GO:0009279">
    <property type="term" value="C:cell outer membrane"/>
    <property type="evidence" value="ECO:0007669"/>
    <property type="project" value="UniProtKB-SubCell"/>
</dbReference>
<keyword evidence="5 7" id="KW-0472">Membrane</keyword>
<feature type="domain" description="TonB-dependent receptor plug" evidence="8">
    <location>
        <begin position="164"/>
        <end position="280"/>
    </location>
</feature>
<dbReference type="NCBIfam" id="TIGR04056">
    <property type="entry name" value="OMP_RagA_SusC"/>
    <property type="match status" value="1"/>
</dbReference>
<dbReference type="SUPFAM" id="SSF49464">
    <property type="entry name" value="Carboxypeptidase regulatory domain-like"/>
    <property type="match status" value="1"/>
</dbReference>
<evidence type="ECO:0000313" key="9">
    <source>
        <dbReference type="EMBL" id="REA62828.1"/>
    </source>
</evidence>
<evidence type="ECO:0000256" key="6">
    <source>
        <dbReference type="ARBA" id="ARBA00023237"/>
    </source>
</evidence>
<evidence type="ECO:0000259" key="8">
    <source>
        <dbReference type="Pfam" id="PF07715"/>
    </source>
</evidence>
<dbReference type="OrthoDB" id="9768177at2"/>
<protein>
    <submittedName>
        <fullName evidence="9">SusC/RagA family TonB-linked outer membrane protein</fullName>
    </submittedName>
</protein>
<comment type="similarity">
    <text evidence="7">Belongs to the TonB-dependent receptor family.</text>
</comment>
<name>A0A3D8YEZ2_9BACT</name>
<keyword evidence="4 7" id="KW-0812">Transmembrane</keyword>
<dbReference type="PROSITE" id="PS52016">
    <property type="entry name" value="TONB_DEPENDENT_REC_3"/>
    <property type="match status" value="1"/>
</dbReference>
<dbReference type="InterPro" id="IPR039426">
    <property type="entry name" value="TonB-dep_rcpt-like"/>
</dbReference>
<keyword evidence="2 7" id="KW-0813">Transport</keyword>
<dbReference type="InterPro" id="IPR036942">
    <property type="entry name" value="Beta-barrel_TonB_sf"/>
</dbReference>
<evidence type="ECO:0000256" key="3">
    <source>
        <dbReference type="ARBA" id="ARBA00022452"/>
    </source>
</evidence>
<dbReference type="Gene3D" id="2.40.170.20">
    <property type="entry name" value="TonB-dependent receptor, beta-barrel domain"/>
    <property type="match status" value="1"/>
</dbReference>
<evidence type="ECO:0000256" key="5">
    <source>
        <dbReference type="ARBA" id="ARBA00023136"/>
    </source>
</evidence>
<dbReference type="NCBIfam" id="TIGR04057">
    <property type="entry name" value="SusC_RagA_signa"/>
    <property type="match status" value="1"/>
</dbReference>